<name>A0A8S5P668_9CAUD</name>
<proteinExistence type="predicted"/>
<reference evidence="1" key="1">
    <citation type="journal article" date="2021" name="Proc. Natl. Acad. Sci. U.S.A.">
        <title>A Catalog of Tens of Thousands of Viruses from Human Metagenomes Reveals Hidden Associations with Chronic Diseases.</title>
        <authorList>
            <person name="Tisza M.J."/>
            <person name="Buck C.B."/>
        </authorList>
    </citation>
    <scope>NUCLEOTIDE SEQUENCE</scope>
    <source>
        <strain evidence="1">Ctkyp1</strain>
    </source>
</reference>
<sequence length="58" mass="6822">MILCGFRDFWNPQGNTLGNTNKYSIIRHGGILYARYKKTSDKIAERRLFFCTFLMNTV</sequence>
<dbReference type="EMBL" id="BK015328">
    <property type="protein sequence ID" value="DAE01676.1"/>
    <property type="molecule type" value="Genomic_DNA"/>
</dbReference>
<evidence type="ECO:0000313" key="1">
    <source>
        <dbReference type="EMBL" id="DAE01676.1"/>
    </source>
</evidence>
<organism evidence="1">
    <name type="scientific">Siphoviridae sp. ctkyp1</name>
    <dbReference type="NCBI Taxonomy" id="2825646"/>
    <lineage>
        <taxon>Viruses</taxon>
        <taxon>Duplodnaviria</taxon>
        <taxon>Heunggongvirae</taxon>
        <taxon>Uroviricota</taxon>
        <taxon>Caudoviricetes</taxon>
    </lineage>
</organism>
<accession>A0A8S5P668</accession>
<protein>
    <submittedName>
        <fullName evidence="1">Uncharacterized protein</fullName>
    </submittedName>
</protein>